<reference evidence="7 8" key="1">
    <citation type="submission" date="2017-03" db="EMBL/GenBank/DDBJ databases">
        <title>Genome Survey of Euroglyphus maynei.</title>
        <authorList>
            <person name="Arlian L.G."/>
            <person name="Morgan M.S."/>
            <person name="Rider S.D."/>
        </authorList>
    </citation>
    <scope>NUCLEOTIDE SEQUENCE [LARGE SCALE GENOMIC DNA]</scope>
    <source>
        <strain evidence="7">Arlian Lab</strain>
        <tissue evidence="7">Whole body</tissue>
    </source>
</reference>
<comment type="caution">
    <text evidence="7">The sequence shown here is derived from an EMBL/GenBank/DDBJ whole genome shotgun (WGS) entry which is preliminary data.</text>
</comment>
<evidence type="ECO:0000259" key="6">
    <source>
        <dbReference type="Pfam" id="PF03081"/>
    </source>
</evidence>
<evidence type="ECO:0000256" key="5">
    <source>
        <dbReference type="RuleBase" id="RU365026"/>
    </source>
</evidence>
<dbReference type="GO" id="GO:0005546">
    <property type="term" value="F:phosphatidylinositol-4,5-bisphosphate binding"/>
    <property type="evidence" value="ECO:0007669"/>
    <property type="project" value="InterPro"/>
</dbReference>
<protein>
    <recommendedName>
        <fullName evidence="4 5">Exocyst complex component 7</fullName>
    </recommendedName>
    <alternativeName>
        <fullName evidence="5">Exocyst complex component Exo70</fullName>
    </alternativeName>
</protein>
<dbReference type="Gene3D" id="1.20.1280.170">
    <property type="entry name" value="Exocyst complex component Exo70"/>
    <property type="match status" value="1"/>
</dbReference>
<feature type="non-terminal residue" evidence="7">
    <location>
        <position position="221"/>
    </location>
</feature>
<keyword evidence="8" id="KW-1185">Reference proteome</keyword>
<keyword evidence="2 5" id="KW-0813">Transport</keyword>
<accession>A0A1Y3BF33</accession>
<evidence type="ECO:0000313" key="7">
    <source>
        <dbReference type="EMBL" id="OTF78807.1"/>
    </source>
</evidence>
<dbReference type="PANTHER" id="PTHR12542:SF41">
    <property type="entry name" value="EXOCYST COMPLEX COMPONENT 7"/>
    <property type="match status" value="1"/>
</dbReference>
<keyword evidence="5" id="KW-0653">Protein transport</keyword>
<name>A0A1Y3BF33_EURMA</name>
<evidence type="ECO:0000256" key="2">
    <source>
        <dbReference type="ARBA" id="ARBA00022448"/>
    </source>
</evidence>
<sequence>MLGTHLSPLLGGRKNLHLTKRIDMSTSTLSSFDAKDIIDLNITEPEIFGYVLTVTGLLKLMQLELALIERIIIHQDAQKIIFSQVILSSLESVYHEGEQLSARVKRSVQKQDFSSALFLLPVLRYHAYMRHSFDILFDGCDIQVSNRLHSLVVQLQTTISKTLEEFIEYIKNDQHHHRVPKDGTVHELTSNVMLFLVHLQSYLDILSRVVTVTDIQSLELS</sequence>
<dbReference type="GO" id="GO:0006887">
    <property type="term" value="P:exocytosis"/>
    <property type="evidence" value="ECO:0007669"/>
    <property type="project" value="UniProtKB-KW"/>
</dbReference>
<dbReference type="InterPro" id="IPR004140">
    <property type="entry name" value="Exo70"/>
</dbReference>
<dbReference type="SUPFAM" id="SSF74788">
    <property type="entry name" value="Cullin repeat-like"/>
    <property type="match status" value="1"/>
</dbReference>
<keyword evidence="3 5" id="KW-0268">Exocytosis</keyword>
<dbReference type="InterPro" id="IPR016159">
    <property type="entry name" value="Cullin_repeat-like_dom_sf"/>
</dbReference>
<dbReference type="PANTHER" id="PTHR12542">
    <property type="entry name" value="EXOCYST COMPLEX PROTEIN EXO70"/>
    <property type="match status" value="1"/>
</dbReference>
<comment type="function">
    <text evidence="5">Component of the exocyst complex involved in the docking of exocytic vesicles with fusion sites on the plasma membrane.</text>
</comment>
<evidence type="ECO:0000256" key="4">
    <source>
        <dbReference type="ARBA" id="ARBA00026169"/>
    </source>
</evidence>
<dbReference type="OrthoDB" id="1922221at2759"/>
<dbReference type="AlphaFoldDB" id="A0A1Y3BF33"/>
<dbReference type="Pfam" id="PF03081">
    <property type="entry name" value="Exo70_C"/>
    <property type="match status" value="1"/>
</dbReference>
<organism evidence="7 8">
    <name type="scientific">Euroglyphus maynei</name>
    <name type="common">Mayne's house dust mite</name>
    <dbReference type="NCBI Taxonomy" id="6958"/>
    <lineage>
        <taxon>Eukaryota</taxon>
        <taxon>Metazoa</taxon>
        <taxon>Ecdysozoa</taxon>
        <taxon>Arthropoda</taxon>
        <taxon>Chelicerata</taxon>
        <taxon>Arachnida</taxon>
        <taxon>Acari</taxon>
        <taxon>Acariformes</taxon>
        <taxon>Sarcoptiformes</taxon>
        <taxon>Astigmata</taxon>
        <taxon>Psoroptidia</taxon>
        <taxon>Analgoidea</taxon>
        <taxon>Pyroglyphidae</taxon>
        <taxon>Pyroglyphinae</taxon>
        <taxon>Euroglyphus</taxon>
    </lineage>
</organism>
<dbReference type="GO" id="GO:0015031">
    <property type="term" value="P:protein transport"/>
    <property type="evidence" value="ECO:0007669"/>
    <property type="project" value="UniProtKB-KW"/>
</dbReference>
<dbReference type="Proteomes" id="UP000194236">
    <property type="component" value="Unassembled WGS sequence"/>
</dbReference>
<feature type="domain" description="Exocyst complex subunit Exo70 C-terminal" evidence="6">
    <location>
        <begin position="55"/>
        <end position="212"/>
    </location>
</feature>
<dbReference type="InterPro" id="IPR046364">
    <property type="entry name" value="Exo70_C"/>
</dbReference>
<comment type="similarity">
    <text evidence="1 5">Belongs to the EXO70 family.</text>
</comment>
<proteinExistence type="inferred from homology"/>
<dbReference type="GO" id="GO:0000145">
    <property type="term" value="C:exocyst"/>
    <property type="evidence" value="ECO:0007669"/>
    <property type="project" value="InterPro"/>
</dbReference>
<evidence type="ECO:0000313" key="8">
    <source>
        <dbReference type="Proteomes" id="UP000194236"/>
    </source>
</evidence>
<gene>
    <name evidence="7" type="ORF">BLA29_008832</name>
</gene>
<evidence type="ECO:0000256" key="3">
    <source>
        <dbReference type="ARBA" id="ARBA00022483"/>
    </source>
</evidence>
<dbReference type="EMBL" id="MUJZ01026139">
    <property type="protein sequence ID" value="OTF78807.1"/>
    <property type="molecule type" value="Genomic_DNA"/>
</dbReference>
<evidence type="ECO:0000256" key="1">
    <source>
        <dbReference type="ARBA" id="ARBA00006756"/>
    </source>
</evidence>